<dbReference type="Proteomes" id="UP000327013">
    <property type="component" value="Chromosome 1"/>
</dbReference>
<feature type="compositionally biased region" description="Polar residues" evidence="1">
    <location>
        <begin position="133"/>
        <end position="148"/>
    </location>
</feature>
<evidence type="ECO:0008006" key="4">
    <source>
        <dbReference type="Google" id="ProtNLM"/>
    </source>
</evidence>
<dbReference type="EMBL" id="CM017321">
    <property type="protein sequence ID" value="KAE7995445.1"/>
    <property type="molecule type" value="Genomic_DNA"/>
</dbReference>
<feature type="region of interest" description="Disordered" evidence="1">
    <location>
        <begin position="463"/>
        <end position="486"/>
    </location>
</feature>
<dbReference type="AlphaFoldDB" id="A0A5N6Q8A0"/>
<evidence type="ECO:0000256" key="1">
    <source>
        <dbReference type="SAM" id="MobiDB-lite"/>
    </source>
</evidence>
<sequence length="486" mass="51749">MDQQSQRTSSLSPGDLPMKRKRGRPRKDENLVLGKKSPVMPGSDGVRKNKESAGTSDDVNLDMVGQVVTGVIEGSFDAGYLLNVKVGDTDTQMRGVVFLPGLFTPITAANDVAPHAKMHTRKEIPIPVLNPQTQLHNSVPLSGQSGKQPNEHKTLAPELSDQLISSEIQTALRNALENQSASVVVPPAANLPKNDEGLSLGGNEAPQQTLEPALETQSAIIMAQPDHDKIVERDELLQECKASTLLKGPNLYAETAEESKAEPASEPVVVDAVPGIEIVTKEPQVQHQDASLNLDPNELVNDEAKNPSLELNQTPVIPKPEPEPEPEPEPMSSEQINNPLNTVMEDQASPKEEIAQASLLELRLLNGTSASDPADTTKLGSHSTPQTSQLPVIFGGEIIPSESKLISGMIEPQIPSSGATSDPADTTELGSHSTQQTGQLPVISEGEIIPSESKLVSGMIEPQISSSGATSDMEYGIKDVIPSTQS</sequence>
<feature type="region of interest" description="Disordered" evidence="1">
    <location>
        <begin position="368"/>
        <end position="393"/>
    </location>
</feature>
<dbReference type="PANTHER" id="PTHR34682:SF3">
    <property type="entry name" value="AT HOOK MOTIF-CONTAINING PROTEIN"/>
    <property type="match status" value="1"/>
</dbReference>
<organism evidence="2 3">
    <name type="scientific">Carpinus fangiana</name>
    <dbReference type="NCBI Taxonomy" id="176857"/>
    <lineage>
        <taxon>Eukaryota</taxon>
        <taxon>Viridiplantae</taxon>
        <taxon>Streptophyta</taxon>
        <taxon>Embryophyta</taxon>
        <taxon>Tracheophyta</taxon>
        <taxon>Spermatophyta</taxon>
        <taxon>Magnoliopsida</taxon>
        <taxon>eudicotyledons</taxon>
        <taxon>Gunneridae</taxon>
        <taxon>Pentapetalae</taxon>
        <taxon>rosids</taxon>
        <taxon>fabids</taxon>
        <taxon>Fagales</taxon>
        <taxon>Betulaceae</taxon>
        <taxon>Carpinus</taxon>
    </lineage>
</organism>
<name>A0A5N6Q8A0_9ROSI</name>
<evidence type="ECO:0000313" key="2">
    <source>
        <dbReference type="EMBL" id="KAE7995445.1"/>
    </source>
</evidence>
<dbReference type="InterPro" id="IPR045881">
    <property type="entry name" value="MNM1-like"/>
</dbReference>
<dbReference type="OrthoDB" id="1919336at2759"/>
<accession>A0A5N6Q8A0</accession>
<dbReference type="PANTHER" id="PTHR34682">
    <property type="entry name" value="AT HOOK MOTIF-CONTAINING PROTEIN"/>
    <property type="match status" value="1"/>
</dbReference>
<protein>
    <recommendedName>
        <fullName evidence="4">AT hook motif-containing protein</fullName>
    </recommendedName>
</protein>
<feature type="region of interest" description="Disordered" evidence="1">
    <location>
        <begin position="412"/>
        <end position="444"/>
    </location>
</feature>
<reference evidence="2 3" key="1">
    <citation type="submission" date="2019-06" db="EMBL/GenBank/DDBJ databases">
        <title>A chromosomal-level reference genome of Carpinus fangiana (Coryloideae, Betulaceae).</title>
        <authorList>
            <person name="Yang X."/>
            <person name="Wang Z."/>
            <person name="Zhang L."/>
            <person name="Hao G."/>
            <person name="Liu J."/>
            <person name="Yang Y."/>
        </authorList>
    </citation>
    <scope>NUCLEOTIDE SEQUENCE [LARGE SCALE GENOMIC DNA]</scope>
    <source>
        <strain evidence="2">Cfa_2016G</strain>
        <tissue evidence="2">Leaf</tissue>
    </source>
</reference>
<feature type="compositionally biased region" description="Polar residues" evidence="1">
    <location>
        <begin position="378"/>
        <end position="390"/>
    </location>
</feature>
<feature type="region of interest" description="Disordered" evidence="1">
    <location>
        <begin position="133"/>
        <end position="152"/>
    </location>
</feature>
<gene>
    <name evidence="2" type="ORF">FH972_000236</name>
</gene>
<keyword evidence="3" id="KW-1185">Reference proteome</keyword>
<feature type="region of interest" description="Disordered" evidence="1">
    <location>
        <begin position="1"/>
        <end position="57"/>
    </location>
</feature>
<feature type="compositionally biased region" description="Polar residues" evidence="1">
    <location>
        <begin position="1"/>
        <end position="12"/>
    </location>
</feature>
<proteinExistence type="predicted"/>
<feature type="region of interest" description="Disordered" evidence="1">
    <location>
        <begin position="298"/>
        <end position="337"/>
    </location>
</feature>
<feature type="compositionally biased region" description="Polar residues" evidence="1">
    <location>
        <begin position="414"/>
        <end position="439"/>
    </location>
</feature>
<evidence type="ECO:0000313" key="3">
    <source>
        <dbReference type="Proteomes" id="UP000327013"/>
    </source>
</evidence>